<keyword evidence="2" id="KW-0560">Oxidoreductase</keyword>
<dbReference type="InterPro" id="IPR034804">
    <property type="entry name" value="SQR/QFR_C/D"/>
</dbReference>
<dbReference type="Gene3D" id="1.20.1300.10">
    <property type="entry name" value="Fumarate reductase/succinate dehydrogenase, transmembrane subunit"/>
    <property type="match status" value="1"/>
</dbReference>
<gene>
    <name evidence="2" type="ordered locus">Acid_7401</name>
</gene>
<feature type="transmembrane region" description="Helical" evidence="1">
    <location>
        <begin position="183"/>
        <end position="204"/>
    </location>
</feature>
<protein>
    <submittedName>
        <fullName evidence="2">Succinate dehydrogenase subunit C</fullName>
        <ecNumber evidence="2">1.3.5.1</ecNumber>
    </submittedName>
</protein>
<feature type="transmembrane region" description="Helical" evidence="1">
    <location>
        <begin position="128"/>
        <end position="149"/>
    </location>
</feature>
<dbReference type="HOGENOM" id="CLU_077968_0_0_0"/>
<proteinExistence type="predicted"/>
<accession>Q01PW0</accession>
<dbReference type="CDD" id="cd03498">
    <property type="entry name" value="SQR_TypeB_2_TM"/>
    <property type="match status" value="1"/>
</dbReference>
<evidence type="ECO:0000256" key="1">
    <source>
        <dbReference type="SAM" id="Phobius"/>
    </source>
</evidence>
<name>Q01PW0_SOLUE</name>
<keyword evidence="1" id="KW-0472">Membrane</keyword>
<dbReference type="GO" id="GO:0008177">
    <property type="term" value="F:succinate dehydrogenase (quinone) activity"/>
    <property type="evidence" value="ECO:0007669"/>
    <property type="project" value="UniProtKB-EC"/>
</dbReference>
<dbReference type="AlphaFoldDB" id="Q01PW0"/>
<sequence>MGLPPTKDLRMSTIAINPVNRVVRFYEAPIGKKAIMAVTGVILFGYVVAHLLGNLQIYLPAGANGEYQINHYAAFLHSSGNAGLLMAARLFLLVAVGLHIMASIQLWKLKGDARPVAYKKKDDASATYASRTMMWSGPIIAAFVIFHVLHLTVGVVGPAPAAELAANSPNVRANLIAGFQNPAISGFYILAMILLCMHLYHGLWSMFQSLGFSHPRYTPILKKGAAIFAILIAIGNCSIPIAVLAGLVS</sequence>
<keyword evidence="1" id="KW-1133">Transmembrane helix</keyword>
<dbReference type="InParanoid" id="Q01PW0"/>
<dbReference type="InterPro" id="IPR011138">
    <property type="entry name" value="Cytochrome_b-558"/>
</dbReference>
<dbReference type="NCBIfam" id="TIGR02046">
    <property type="entry name" value="sdhC_b558_fam"/>
    <property type="match status" value="1"/>
</dbReference>
<dbReference type="EMBL" id="CP000473">
    <property type="protein sequence ID" value="ABJ88310.1"/>
    <property type="molecule type" value="Genomic_DNA"/>
</dbReference>
<feature type="transmembrane region" description="Helical" evidence="1">
    <location>
        <begin position="225"/>
        <end position="248"/>
    </location>
</feature>
<dbReference type="eggNOG" id="ENOG502Z7RU">
    <property type="taxonomic scope" value="Bacteria"/>
</dbReference>
<evidence type="ECO:0000313" key="2">
    <source>
        <dbReference type="EMBL" id="ABJ88310.1"/>
    </source>
</evidence>
<dbReference type="GO" id="GO:0016020">
    <property type="term" value="C:membrane"/>
    <property type="evidence" value="ECO:0007669"/>
    <property type="project" value="InterPro"/>
</dbReference>
<organism evidence="2">
    <name type="scientific">Solibacter usitatus (strain Ellin6076)</name>
    <dbReference type="NCBI Taxonomy" id="234267"/>
    <lineage>
        <taxon>Bacteria</taxon>
        <taxon>Pseudomonadati</taxon>
        <taxon>Acidobacteriota</taxon>
        <taxon>Terriglobia</taxon>
        <taxon>Bryobacterales</taxon>
        <taxon>Solibacteraceae</taxon>
        <taxon>Candidatus Solibacter</taxon>
    </lineage>
</organism>
<dbReference type="EC" id="1.3.5.1" evidence="2"/>
<keyword evidence="1" id="KW-0812">Transmembrane</keyword>
<dbReference type="STRING" id="234267.Acid_7401"/>
<feature type="transmembrane region" description="Helical" evidence="1">
    <location>
        <begin position="34"/>
        <end position="52"/>
    </location>
</feature>
<dbReference type="KEGG" id="sus:Acid_7401"/>
<reference evidence="2" key="1">
    <citation type="submission" date="2006-10" db="EMBL/GenBank/DDBJ databases">
        <title>Complete sequence of Solibacter usitatus Ellin6076.</title>
        <authorList>
            <consortium name="US DOE Joint Genome Institute"/>
            <person name="Copeland A."/>
            <person name="Lucas S."/>
            <person name="Lapidus A."/>
            <person name="Barry K."/>
            <person name="Detter J.C."/>
            <person name="Glavina del Rio T."/>
            <person name="Hammon N."/>
            <person name="Israni S."/>
            <person name="Dalin E."/>
            <person name="Tice H."/>
            <person name="Pitluck S."/>
            <person name="Thompson L.S."/>
            <person name="Brettin T."/>
            <person name="Bruce D."/>
            <person name="Han C."/>
            <person name="Tapia R."/>
            <person name="Gilna P."/>
            <person name="Schmutz J."/>
            <person name="Larimer F."/>
            <person name="Land M."/>
            <person name="Hauser L."/>
            <person name="Kyrpides N."/>
            <person name="Mikhailova N."/>
            <person name="Janssen P.H."/>
            <person name="Kuske C.R."/>
            <person name="Richardson P."/>
        </authorList>
    </citation>
    <scope>NUCLEOTIDE SEQUENCE</scope>
    <source>
        <strain evidence="2">Ellin6076</strain>
    </source>
</reference>
<dbReference type="SUPFAM" id="SSF81343">
    <property type="entry name" value="Fumarate reductase respiratory complex transmembrane subunits"/>
    <property type="match status" value="1"/>
</dbReference>
<feature type="transmembrane region" description="Helical" evidence="1">
    <location>
        <begin position="86"/>
        <end position="107"/>
    </location>
</feature>